<comment type="caution">
    <text evidence="2">The sequence shown here is derived from an EMBL/GenBank/DDBJ whole genome shotgun (WGS) entry which is preliminary data.</text>
</comment>
<proteinExistence type="predicted"/>
<reference evidence="3" key="1">
    <citation type="journal article" date="2019" name="Int. J. Syst. Evol. Microbiol.">
        <title>The Global Catalogue of Microorganisms (GCM) 10K type strain sequencing project: providing services to taxonomists for standard genome sequencing and annotation.</title>
        <authorList>
            <consortium name="The Broad Institute Genomics Platform"/>
            <consortium name="The Broad Institute Genome Sequencing Center for Infectious Disease"/>
            <person name="Wu L."/>
            <person name="Ma J."/>
        </authorList>
    </citation>
    <scope>NUCLEOTIDE SEQUENCE [LARGE SCALE GENOMIC DNA]</scope>
    <source>
        <strain evidence="3">JCM 17979</strain>
    </source>
</reference>
<name>A0ABP9A9S7_9PSEU</name>
<protein>
    <submittedName>
        <fullName evidence="2">Uncharacterized protein</fullName>
    </submittedName>
</protein>
<gene>
    <name evidence="2" type="ORF">GCM10023200_06330</name>
</gene>
<dbReference type="RefSeq" id="WP_345410941.1">
    <property type="nucleotide sequence ID" value="NZ_BAABHO010000003.1"/>
</dbReference>
<organism evidence="2 3">
    <name type="scientific">Actinomycetospora chlora</name>
    <dbReference type="NCBI Taxonomy" id="663608"/>
    <lineage>
        <taxon>Bacteria</taxon>
        <taxon>Bacillati</taxon>
        <taxon>Actinomycetota</taxon>
        <taxon>Actinomycetes</taxon>
        <taxon>Pseudonocardiales</taxon>
        <taxon>Pseudonocardiaceae</taxon>
        <taxon>Actinomycetospora</taxon>
    </lineage>
</organism>
<evidence type="ECO:0000313" key="2">
    <source>
        <dbReference type="EMBL" id="GAA4776345.1"/>
    </source>
</evidence>
<dbReference type="EMBL" id="BAABHO010000003">
    <property type="protein sequence ID" value="GAA4776345.1"/>
    <property type="molecule type" value="Genomic_DNA"/>
</dbReference>
<feature type="region of interest" description="Disordered" evidence="1">
    <location>
        <begin position="74"/>
        <end position="96"/>
    </location>
</feature>
<sequence length="96" mass="9469">MSAAAEHGAGHAAPVEVLRSASRALAPCARCDGGLTVSGSTAAALAELFRLLAREGDPPDVAVRAARRLLADLDAGGTAPAPRSPADTDGGLLAAR</sequence>
<evidence type="ECO:0000313" key="3">
    <source>
        <dbReference type="Proteomes" id="UP001500928"/>
    </source>
</evidence>
<evidence type="ECO:0000256" key="1">
    <source>
        <dbReference type="SAM" id="MobiDB-lite"/>
    </source>
</evidence>
<keyword evidence="3" id="KW-1185">Reference proteome</keyword>
<accession>A0ABP9A9S7</accession>
<dbReference type="Proteomes" id="UP001500928">
    <property type="component" value="Unassembled WGS sequence"/>
</dbReference>